<dbReference type="EMBL" id="JARBHB010000004">
    <property type="protein sequence ID" value="KAJ8886690.1"/>
    <property type="molecule type" value="Genomic_DNA"/>
</dbReference>
<dbReference type="Pfam" id="PF13359">
    <property type="entry name" value="DDE_Tnp_4"/>
    <property type="match status" value="1"/>
</dbReference>
<dbReference type="InterPro" id="IPR027806">
    <property type="entry name" value="HARBI1_dom"/>
</dbReference>
<sequence>MDSSSEEEFLLLTADAENGKEQRDPNKRRDIRYSRRQAPSRTKQNHSIFCYWRPGYSAQTIHDEARKDPRKDAFSDRLGRVQRLGENVFGILTMKWKIFLRPLELKVDKIKLAILSACLLHNVLRTKKCDDEY</sequence>
<accession>A0ABQ9HRC8</accession>
<evidence type="ECO:0000313" key="5">
    <source>
        <dbReference type="EMBL" id="KAJ8886690.1"/>
    </source>
</evidence>
<comment type="caution">
    <text evidence="5">The sequence shown here is derived from an EMBL/GenBank/DDBJ whole genome shotgun (WGS) entry which is preliminary data.</text>
</comment>
<evidence type="ECO:0000256" key="1">
    <source>
        <dbReference type="ARBA" id="ARBA00001968"/>
    </source>
</evidence>
<keyword evidence="2" id="KW-0479">Metal-binding</keyword>
<feature type="region of interest" description="Disordered" evidence="3">
    <location>
        <begin position="1"/>
        <end position="45"/>
    </location>
</feature>
<organism evidence="5 6">
    <name type="scientific">Dryococelus australis</name>
    <dbReference type="NCBI Taxonomy" id="614101"/>
    <lineage>
        <taxon>Eukaryota</taxon>
        <taxon>Metazoa</taxon>
        <taxon>Ecdysozoa</taxon>
        <taxon>Arthropoda</taxon>
        <taxon>Hexapoda</taxon>
        <taxon>Insecta</taxon>
        <taxon>Pterygota</taxon>
        <taxon>Neoptera</taxon>
        <taxon>Polyneoptera</taxon>
        <taxon>Phasmatodea</taxon>
        <taxon>Verophasmatodea</taxon>
        <taxon>Anareolatae</taxon>
        <taxon>Phasmatidae</taxon>
        <taxon>Eurycanthinae</taxon>
        <taxon>Dryococelus</taxon>
    </lineage>
</organism>
<feature type="domain" description="DDE Tnp4" evidence="4">
    <location>
        <begin position="62"/>
        <end position="122"/>
    </location>
</feature>
<name>A0ABQ9HRC8_9NEOP</name>
<gene>
    <name evidence="5" type="ORF">PR048_012902</name>
</gene>
<feature type="compositionally biased region" description="Basic and acidic residues" evidence="3">
    <location>
        <begin position="17"/>
        <end position="33"/>
    </location>
</feature>
<protein>
    <recommendedName>
        <fullName evidence="4">DDE Tnp4 domain-containing protein</fullName>
    </recommendedName>
</protein>
<evidence type="ECO:0000256" key="3">
    <source>
        <dbReference type="SAM" id="MobiDB-lite"/>
    </source>
</evidence>
<evidence type="ECO:0000256" key="2">
    <source>
        <dbReference type="ARBA" id="ARBA00022723"/>
    </source>
</evidence>
<proteinExistence type="predicted"/>
<dbReference type="Proteomes" id="UP001159363">
    <property type="component" value="Chromosome X"/>
</dbReference>
<comment type="cofactor">
    <cofactor evidence="1">
        <name>a divalent metal cation</name>
        <dbReference type="ChEBI" id="CHEBI:60240"/>
    </cofactor>
</comment>
<reference evidence="5 6" key="1">
    <citation type="submission" date="2023-02" db="EMBL/GenBank/DDBJ databases">
        <title>LHISI_Scaffold_Assembly.</title>
        <authorList>
            <person name="Stuart O.P."/>
            <person name="Cleave R."/>
            <person name="Magrath M.J.L."/>
            <person name="Mikheyev A.S."/>
        </authorList>
    </citation>
    <scope>NUCLEOTIDE SEQUENCE [LARGE SCALE GENOMIC DNA]</scope>
    <source>
        <strain evidence="5">Daus_M_001</strain>
        <tissue evidence="5">Leg muscle</tissue>
    </source>
</reference>
<evidence type="ECO:0000259" key="4">
    <source>
        <dbReference type="Pfam" id="PF13359"/>
    </source>
</evidence>
<evidence type="ECO:0000313" key="6">
    <source>
        <dbReference type="Proteomes" id="UP001159363"/>
    </source>
</evidence>
<keyword evidence="6" id="KW-1185">Reference proteome</keyword>